<sequence length="175" mass="19851">MLREARSARFDRRTTLLGRRYGLVHGHERATVTWSGRAFRRLQVAQRDRPVALLRDDLRTWWAFEDRVWWEDEDLAADDVLALVRERERRSRRRLDRARAALAQGDGPAPGERRPIPREVRRAVWERDGGACVACGATFDLQYDHVIPVALGGADTAANLQVLCAPCNQAKGAAL</sequence>
<name>A0ABU4VJF7_9ACTN</name>
<gene>
    <name evidence="2" type="ORF">SK069_05035</name>
</gene>
<organism evidence="2 3">
    <name type="scientific">Patulibacter brassicae</name>
    <dbReference type="NCBI Taxonomy" id="1705717"/>
    <lineage>
        <taxon>Bacteria</taxon>
        <taxon>Bacillati</taxon>
        <taxon>Actinomycetota</taxon>
        <taxon>Thermoleophilia</taxon>
        <taxon>Solirubrobacterales</taxon>
        <taxon>Patulibacteraceae</taxon>
        <taxon>Patulibacter</taxon>
    </lineage>
</organism>
<evidence type="ECO:0000313" key="3">
    <source>
        <dbReference type="Proteomes" id="UP001277761"/>
    </source>
</evidence>
<dbReference type="GO" id="GO:0004519">
    <property type="term" value="F:endonuclease activity"/>
    <property type="evidence" value="ECO:0007669"/>
    <property type="project" value="UniProtKB-KW"/>
</dbReference>
<dbReference type="SMART" id="SM00507">
    <property type="entry name" value="HNHc"/>
    <property type="match status" value="1"/>
</dbReference>
<dbReference type="RefSeq" id="WP_319953103.1">
    <property type="nucleotide sequence ID" value="NZ_JAXAVX010000002.1"/>
</dbReference>
<proteinExistence type="predicted"/>
<dbReference type="InterPro" id="IPR003615">
    <property type="entry name" value="HNH_nuc"/>
</dbReference>
<dbReference type="EMBL" id="JAXAVX010000002">
    <property type="protein sequence ID" value="MDX8150950.1"/>
    <property type="molecule type" value="Genomic_DNA"/>
</dbReference>
<accession>A0ABU4VJF7</accession>
<dbReference type="PANTHER" id="PTHR33877">
    <property type="entry name" value="SLL1193 PROTEIN"/>
    <property type="match status" value="1"/>
</dbReference>
<reference evidence="2 3" key="1">
    <citation type="submission" date="2023-11" db="EMBL/GenBank/DDBJ databases">
        <authorList>
            <person name="Xu M."/>
            <person name="Jiang T."/>
        </authorList>
    </citation>
    <scope>NUCLEOTIDE SEQUENCE [LARGE SCALE GENOMIC DNA]</scope>
    <source>
        <strain evidence="2 3">SD</strain>
    </source>
</reference>
<dbReference type="Proteomes" id="UP001277761">
    <property type="component" value="Unassembled WGS sequence"/>
</dbReference>
<dbReference type="InterPro" id="IPR052892">
    <property type="entry name" value="NA-targeting_endonuclease"/>
</dbReference>
<dbReference type="Gene3D" id="1.10.30.50">
    <property type="match status" value="1"/>
</dbReference>
<keyword evidence="2" id="KW-0540">Nuclease</keyword>
<dbReference type="InterPro" id="IPR029471">
    <property type="entry name" value="HNH_5"/>
</dbReference>
<comment type="caution">
    <text evidence="2">The sequence shown here is derived from an EMBL/GenBank/DDBJ whole genome shotgun (WGS) entry which is preliminary data.</text>
</comment>
<keyword evidence="2" id="KW-0378">Hydrolase</keyword>
<evidence type="ECO:0000259" key="1">
    <source>
        <dbReference type="SMART" id="SM00507"/>
    </source>
</evidence>
<keyword evidence="2" id="KW-0255">Endonuclease</keyword>
<keyword evidence="3" id="KW-1185">Reference proteome</keyword>
<feature type="domain" description="HNH nuclease" evidence="1">
    <location>
        <begin position="119"/>
        <end position="169"/>
    </location>
</feature>
<dbReference type="CDD" id="cd00085">
    <property type="entry name" value="HNHc"/>
    <property type="match status" value="1"/>
</dbReference>
<dbReference type="PANTHER" id="PTHR33877:SF1">
    <property type="entry name" value="TYPE IV METHYL-DIRECTED RESTRICTION ENZYME ECOKMCRA"/>
    <property type="match status" value="1"/>
</dbReference>
<dbReference type="Pfam" id="PF14279">
    <property type="entry name" value="HNH_5"/>
    <property type="match status" value="1"/>
</dbReference>
<protein>
    <submittedName>
        <fullName evidence="2">HNH endonuclease signature motif containing protein</fullName>
    </submittedName>
</protein>
<evidence type="ECO:0000313" key="2">
    <source>
        <dbReference type="EMBL" id="MDX8150950.1"/>
    </source>
</evidence>